<proteinExistence type="predicted"/>
<dbReference type="OrthoDB" id="9780586at2"/>
<keyword evidence="3" id="KW-1185">Reference proteome</keyword>
<dbReference type="RefSeq" id="WP_114380257.1">
    <property type="nucleotide sequence ID" value="NZ_QPJD01000007.1"/>
</dbReference>
<dbReference type="GO" id="GO:0005737">
    <property type="term" value="C:cytoplasm"/>
    <property type="evidence" value="ECO:0007669"/>
    <property type="project" value="TreeGrafter"/>
</dbReference>
<gene>
    <name evidence="2" type="ORF">DFP97_10739</name>
</gene>
<dbReference type="CDD" id="cd04692">
    <property type="entry name" value="NUDIX_Hydrolase"/>
    <property type="match status" value="1"/>
</dbReference>
<evidence type="ECO:0000313" key="2">
    <source>
        <dbReference type="EMBL" id="RCW47840.1"/>
    </source>
</evidence>
<comment type="caution">
    <text evidence="2">The sequence shown here is derived from an EMBL/GenBank/DDBJ whole genome shotgun (WGS) entry which is preliminary data.</text>
</comment>
<dbReference type="Pfam" id="PF00293">
    <property type="entry name" value="NUDIX"/>
    <property type="match status" value="1"/>
</dbReference>
<evidence type="ECO:0000313" key="3">
    <source>
        <dbReference type="Proteomes" id="UP000252415"/>
    </source>
</evidence>
<dbReference type="GO" id="GO:0004452">
    <property type="term" value="F:isopentenyl-diphosphate delta-isomerase activity"/>
    <property type="evidence" value="ECO:0007669"/>
    <property type="project" value="TreeGrafter"/>
</dbReference>
<dbReference type="GO" id="GO:0009240">
    <property type="term" value="P:isopentenyl diphosphate biosynthetic process"/>
    <property type="evidence" value="ECO:0007669"/>
    <property type="project" value="TreeGrafter"/>
</dbReference>
<dbReference type="PANTHER" id="PTHR10885">
    <property type="entry name" value="ISOPENTENYL-DIPHOSPHATE DELTA-ISOMERASE"/>
    <property type="match status" value="1"/>
</dbReference>
<protein>
    <submittedName>
        <fullName evidence="2">Isopentenyldiphosphate isomerase</fullName>
    </submittedName>
</protein>
<feature type="domain" description="Nudix hydrolase" evidence="1">
    <location>
        <begin position="29"/>
        <end position="175"/>
    </location>
</feature>
<evidence type="ECO:0000259" key="1">
    <source>
        <dbReference type="PROSITE" id="PS51462"/>
    </source>
</evidence>
<name>A0A368W066_9BACL</name>
<organism evidence="2 3">
    <name type="scientific">Paenibacillus prosopidis</name>
    <dbReference type="NCBI Taxonomy" id="630520"/>
    <lineage>
        <taxon>Bacteria</taxon>
        <taxon>Bacillati</taxon>
        <taxon>Bacillota</taxon>
        <taxon>Bacilli</taxon>
        <taxon>Bacillales</taxon>
        <taxon>Paenibacillaceae</taxon>
        <taxon>Paenibacillus</taxon>
    </lineage>
</organism>
<dbReference type="Gene3D" id="3.90.79.10">
    <property type="entry name" value="Nucleoside Triphosphate Pyrophosphohydrolase"/>
    <property type="match status" value="1"/>
</dbReference>
<dbReference type="EMBL" id="QPJD01000007">
    <property type="protein sequence ID" value="RCW47840.1"/>
    <property type="molecule type" value="Genomic_DNA"/>
</dbReference>
<sequence>MAEEWFDIYDEQLRPLGTATRADTHANGYWHRTFHCWLTRREGNRRFVRFQLRQAGKDTNPGCYDITAAGHLTAGETVREAVRELEEELGVKAEFEQLIPLGQIREQASGDVNGVPFIDREVSDVFGLVCSVPLTELRLQPEEVAGVYEADLDELIALFEGVVDEVTAFGVELVDETGRLAQAQQSVKVNQFVPREIAYYACVLRKLHSCT</sequence>
<dbReference type="PROSITE" id="PS51462">
    <property type="entry name" value="NUDIX"/>
    <property type="match status" value="1"/>
</dbReference>
<dbReference type="AlphaFoldDB" id="A0A368W066"/>
<dbReference type="SUPFAM" id="SSF55811">
    <property type="entry name" value="Nudix"/>
    <property type="match status" value="1"/>
</dbReference>
<keyword evidence="2" id="KW-0413">Isomerase</keyword>
<dbReference type="InterPro" id="IPR000086">
    <property type="entry name" value="NUDIX_hydrolase_dom"/>
</dbReference>
<dbReference type="InterPro" id="IPR015797">
    <property type="entry name" value="NUDIX_hydrolase-like_dom_sf"/>
</dbReference>
<reference evidence="2 3" key="1">
    <citation type="submission" date="2018-07" db="EMBL/GenBank/DDBJ databases">
        <title>Genomic Encyclopedia of Type Strains, Phase III (KMG-III): the genomes of soil and plant-associated and newly described type strains.</title>
        <authorList>
            <person name="Whitman W."/>
        </authorList>
    </citation>
    <scope>NUCLEOTIDE SEQUENCE [LARGE SCALE GENOMIC DNA]</scope>
    <source>
        <strain evidence="2 3">CECT 7506</strain>
    </source>
</reference>
<accession>A0A368W066</accession>
<dbReference type="Proteomes" id="UP000252415">
    <property type="component" value="Unassembled WGS sequence"/>
</dbReference>
<dbReference type="PANTHER" id="PTHR10885:SF20">
    <property type="entry name" value="NUDIX HYDROLASE DOMAIN-CONTAINING PROTEIN"/>
    <property type="match status" value="1"/>
</dbReference>